<keyword evidence="4 8" id="KW-0479">Metal-binding</keyword>
<evidence type="ECO:0000256" key="4">
    <source>
        <dbReference type="ARBA" id="ARBA00022723"/>
    </source>
</evidence>
<comment type="caution">
    <text evidence="10">The sequence shown here is derived from an EMBL/GenBank/DDBJ whole genome shotgun (WGS) entry which is preliminary data.</text>
</comment>
<dbReference type="RefSeq" id="WP_151155154.1">
    <property type="nucleotide sequence ID" value="NZ_VZRA01000001.1"/>
</dbReference>
<comment type="similarity">
    <text evidence="7 8">Belongs to the PINc/VapC protein family.</text>
</comment>
<evidence type="ECO:0000256" key="2">
    <source>
        <dbReference type="ARBA" id="ARBA00022649"/>
    </source>
</evidence>
<name>A0ABQ6TS17_9BACT</name>
<keyword evidence="5 8" id="KW-0378">Hydrolase</keyword>
<evidence type="ECO:0000256" key="8">
    <source>
        <dbReference type="HAMAP-Rule" id="MF_00265"/>
    </source>
</evidence>
<dbReference type="PANTHER" id="PTHR33653:SF1">
    <property type="entry name" value="RIBONUCLEASE VAPC2"/>
    <property type="match status" value="1"/>
</dbReference>
<evidence type="ECO:0000256" key="5">
    <source>
        <dbReference type="ARBA" id="ARBA00022801"/>
    </source>
</evidence>
<feature type="binding site" evidence="8">
    <location>
        <position position="10"/>
    </location>
    <ligand>
        <name>Mg(2+)</name>
        <dbReference type="ChEBI" id="CHEBI:18420"/>
    </ligand>
</feature>
<dbReference type="InterPro" id="IPR050556">
    <property type="entry name" value="Type_II_TA_system_RNase"/>
</dbReference>
<keyword evidence="3 8" id="KW-0540">Nuclease</keyword>
<dbReference type="PANTHER" id="PTHR33653">
    <property type="entry name" value="RIBONUCLEASE VAPC2"/>
    <property type="match status" value="1"/>
</dbReference>
<dbReference type="Gene3D" id="3.40.50.1010">
    <property type="entry name" value="5'-nuclease"/>
    <property type="match status" value="1"/>
</dbReference>
<reference evidence="10 11" key="1">
    <citation type="journal article" date="2020" name="Microorganisms">
        <title>Description of Three Novel Members in the Family Geobacteraceae, Oryzomonas japonicum gen. nov., sp. nov., Oryzomonas sagensis sp. nov., and Oryzomonas ruber sp. nov.</title>
        <authorList>
            <person name="Xu Z."/>
            <person name="Masuda Y."/>
            <person name="Hayakawa C."/>
            <person name="Ushijima N."/>
            <person name="Kawano K."/>
            <person name="Shiratori Y."/>
            <person name="Senoo K."/>
            <person name="Itoh H."/>
        </authorList>
    </citation>
    <scope>NUCLEOTIDE SEQUENCE [LARGE SCALE GENOMIC DNA]</scope>
    <source>
        <strain evidence="10 11">Red100</strain>
    </source>
</reference>
<dbReference type="Pfam" id="PF01850">
    <property type="entry name" value="PIN"/>
    <property type="match status" value="1"/>
</dbReference>
<evidence type="ECO:0000256" key="3">
    <source>
        <dbReference type="ARBA" id="ARBA00022722"/>
    </source>
</evidence>
<protein>
    <recommendedName>
        <fullName evidence="8">Ribonuclease VapC</fullName>
        <shortName evidence="8">RNase VapC</shortName>
        <ecNumber evidence="8">3.1.-.-</ecNumber>
    </recommendedName>
    <alternativeName>
        <fullName evidence="8">Toxin VapC</fullName>
    </alternativeName>
</protein>
<sequence length="125" mass="13781">MSGKLRYVLDTNAVVSLLNGNRELATRLEAAEYVGISVVTYLEFLAFDGLTLNDRKSFKRFCSRIEIVPLVHNDELADSALTLRTQHRLKLPDAIIGATALCRKAIIITNDSHFSGIASLTVQSC</sequence>
<evidence type="ECO:0000313" key="11">
    <source>
        <dbReference type="Proteomes" id="UP000798046"/>
    </source>
</evidence>
<evidence type="ECO:0000256" key="1">
    <source>
        <dbReference type="ARBA" id="ARBA00001946"/>
    </source>
</evidence>
<dbReference type="InterPro" id="IPR002716">
    <property type="entry name" value="PIN_dom"/>
</dbReference>
<keyword evidence="8" id="KW-0800">Toxin</keyword>
<evidence type="ECO:0000259" key="9">
    <source>
        <dbReference type="Pfam" id="PF01850"/>
    </source>
</evidence>
<dbReference type="HAMAP" id="MF_00265">
    <property type="entry name" value="VapC_Nob1"/>
    <property type="match status" value="1"/>
</dbReference>
<keyword evidence="2 8" id="KW-1277">Toxin-antitoxin system</keyword>
<dbReference type="EMBL" id="VZRA01000001">
    <property type="protein sequence ID" value="KAB0671710.1"/>
    <property type="molecule type" value="Genomic_DNA"/>
</dbReference>
<dbReference type="Proteomes" id="UP000798046">
    <property type="component" value="Unassembled WGS sequence"/>
</dbReference>
<dbReference type="InterPro" id="IPR029060">
    <property type="entry name" value="PIN-like_dom_sf"/>
</dbReference>
<evidence type="ECO:0000256" key="7">
    <source>
        <dbReference type="ARBA" id="ARBA00038093"/>
    </source>
</evidence>
<organism evidence="10 11">
    <name type="scientific">Oryzomonas sagensis</name>
    <dbReference type="NCBI Taxonomy" id="2603857"/>
    <lineage>
        <taxon>Bacteria</taxon>
        <taxon>Pseudomonadati</taxon>
        <taxon>Thermodesulfobacteriota</taxon>
        <taxon>Desulfuromonadia</taxon>
        <taxon>Geobacterales</taxon>
        <taxon>Geobacteraceae</taxon>
        <taxon>Oryzomonas</taxon>
    </lineage>
</organism>
<dbReference type="CDD" id="cd18738">
    <property type="entry name" value="PIN_VapC4-5_FitB-like"/>
    <property type="match status" value="1"/>
</dbReference>
<keyword evidence="6 8" id="KW-0460">Magnesium</keyword>
<keyword evidence="11" id="KW-1185">Reference proteome</keyword>
<dbReference type="EC" id="3.1.-.-" evidence="8"/>
<dbReference type="SUPFAM" id="SSF88723">
    <property type="entry name" value="PIN domain-like"/>
    <property type="match status" value="1"/>
</dbReference>
<gene>
    <name evidence="8" type="primary">vapC</name>
    <name evidence="10" type="ORF">F6V30_03790</name>
</gene>
<comment type="cofactor">
    <cofactor evidence="1 8">
        <name>Mg(2+)</name>
        <dbReference type="ChEBI" id="CHEBI:18420"/>
    </cofactor>
</comment>
<accession>A0ABQ6TS17</accession>
<dbReference type="InterPro" id="IPR022907">
    <property type="entry name" value="VapC_family"/>
</dbReference>
<feature type="domain" description="PIN" evidence="9">
    <location>
        <begin position="7"/>
        <end position="118"/>
    </location>
</feature>
<comment type="function">
    <text evidence="8">Toxic component of a toxin-antitoxin (TA) system. An RNase.</text>
</comment>
<evidence type="ECO:0000256" key="6">
    <source>
        <dbReference type="ARBA" id="ARBA00022842"/>
    </source>
</evidence>
<feature type="binding site" evidence="8">
    <location>
        <position position="93"/>
    </location>
    <ligand>
        <name>Mg(2+)</name>
        <dbReference type="ChEBI" id="CHEBI:18420"/>
    </ligand>
</feature>
<proteinExistence type="inferred from homology"/>
<evidence type="ECO:0000313" key="10">
    <source>
        <dbReference type="EMBL" id="KAB0671710.1"/>
    </source>
</evidence>